<dbReference type="EMBL" id="KN818260">
    <property type="protein sequence ID" value="KIL63370.1"/>
    <property type="molecule type" value="Genomic_DNA"/>
</dbReference>
<protein>
    <submittedName>
        <fullName evidence="1">Uncharacterized protein</fullName>
    </submittedName>
</protein>
<dbReference type="InParanoid" id="A0A0C2SJI5"/>
<proteinExistence type="predicted"/>
<keyword evidence="2" id="KW-1185">Reference proteome</keyword>
<evidence type="ECO:0000313" key="1">
    <source>
        <dbReference type="EMBL" id="KIL63370.1"/>
    </source>
</evidence>
<organism evidence="1 2">
    <name type="scientific">Amanita muscaria (strain Koide BX008)</name>
    <dbReference type="NCBI Taxonomy" id="946122"/>
    <lineage>
        <taxon>Eukaryota</taxon>
        <taxon>Fungi</taxon>
        <taxon>Dikarya</taxon>
        <taxon>Basidiomycota</taxon>
        <taxon>Agaricomycotina</taxon>
        <taxon>Agaricomycetes</taxon>
        <taxon>Agaricomycetidae</taxon>
        <taxon>Agaricales</taxon>
        <taxon>Pluteineae</taxon>
        <taxon>Amanitaceae</taxon>
        <taxon>Amanita</taxon>
    </lineage>
</organism>
<dbReference type="Proteomes" id="UP000054549">
    <property type="component" value="Unassembled WGS sequence"/>
</dbReference>
<gene>
    <name evidence="1" type="ORF">M378DRAFT_677196</name>
</gene>
<dbReference type="AlphaFoldDB" id="A0A0C2SJI5"/>
<dbReference type="HOGENOM" id="CLU_2333187_0_0_1"/>
<evidence type="ECO:0000313" key="2">
    <source>
        <dbReference type="Proteomes" id="UP000054549"/>
    </source>
</evidence>
<sequence>MWDTGQVLSAKLPVRSSTEHFRTYRSPTVTQDVQHQKVRVAVVPLPKWSFESLRCSSTRNAIIGTIPRITHFLRIPHFRLNIKYSLRLNSTAGNWFRV</sequence>
<accession>A0A0C2SJI5</accession>
<name>A0A0C2SJI5_AMAMK</name>
<reference evidence="1 2" key="1">
    <citation type="submission" date="2014-04" db="EMBL/GenBank/DDBJ databases">
        <title>Evolutionary Origins and Diversification of the Mycorrhizal Mutualists.</title>
        <authorList>
            <consortium name="DOE Joint Genome Institute"/>
            <consortium name="Mycorrhizal Genomics Consortium"/>
            <person name="Kohler A."/>
            <person name="Kuo A."/>
            <person name="Nagy L.G."/>
            <person name="Floudas D."/>
            <person name="Copeland A."/>
            <person name="Barry K.W."/>
            <person name="Cichocki N."/>
            <person name="Veneault-Fourrey C."/>
            <person name="LaButti K."/>
            <person name="Lindquist E.A."/>
            <person name="Lipzen A."/>
            <person name="Lundell T."/>
            <person name="Morin E."/>
            <person name="Murat C."/>
            <person name="Riley R."/>
            <person name="Ohm R."/>
            <person name="Sun H."/>
            <person name="Tunlid A."/>
            <person name="Henrissat B."/>
            <person name="Grigoriev I.V."/>
            <person name="Hibbett D.S."/>
            <person name="Martin F."/>
        </authorList>
    </citation>
    <scope>NUCLEOTIDE SEQUENCE [LARGE SCALE GENOMIC DNA]</scope>
    <source>
        <strain evidence="1 2">Koide BX008</strain>
    </source>
</reference>